<feature type="compositionally biased region" description="Polar residues" evidence="2">
    <location>
        <begin position="15"/>
        <end position="34"/>
    </location>
</feature>
<evidence type="ECO:0008006" key="5">
    <source>
        <dbReference type="Google" id="ProtNLM"/>
    </source>
</evidence>
<dbReference type="GO" id="GO:0005506">
    <property type="term" value="F:iron ion binding"/>
    <property type="evidence" value="ECO:0007669"/>
    <property type="project" value="UniProtKB-ARBA"/>
</dbReference>
<feature type="region of interest" description="Disordered" evidence="2">
    <location>
        <begin position="1"/>
        <end position="36"/>
    </location>
</feature>
<dbReference type="PATRIC" id="fig|1088721.3.peg.3354"/>
<evidence type="ECO:0000313" key="4">
    <source>
        <dbReference type="Proteomes" id="UP000004030"/>
    </source>
</evidence>
<proteinExistence type="predicted"/>
<dbReference type="Proteomes" id="UP000004030">
    <property type="component" value="Unassembled WGS sequence"/>
</dbReference>
<dbReference type="AlphaFoldDB" id="G6EGC8"/>
<gene>
    <name evidence="3" type="ORF">NSU_3399</name>
</gene>
<evidence type="ECO:0000313" key="3">
    <source>
        <dbReference type="EMBL" id="EHJ59817.1"/>
    </source>
</evidence>
<feature type="compositionally biased region" description="Basic and acidic residues" evidence="2">
    <location>
        <begin position="1"/>
        <end position="13"/>
    </location>
</feature>
<evidence type="ECO:0000256" key="1">
    <source>
        <dbReference type="ARBA" id="ARBA00001954"/>
    </source>
</evidence>
<dbReference type="eggNOG" id="COG5285">
    <property type="taxonomic scope" value="Bacteria"/>
</dbReference>
<name>G6EGC8_9SPHN</name>
<reference evidence="3 4" key="1">
    <citation type="journal article" date="2012" name="J. Bacteriol.">
        <title>Genome sequence of benzo(a)pyrene-degrading bacterium Novosphingobium pentaromativorans US6-1.</title>
        <authorList>
            <person name="Luo Y.R."/>
            <person name="Kang S.G."/>
            <person name="Kim S.J."/>
            <person name="Kim M.R."/>
            <person name="Li N."/>
            <person name="Lee J.H."/>
            <person name="Kwon K.K."/>
        </authorList>
    </citation>
    <scope>NUCLEOTIDE SEQUENCE [LARGE SCALE GENOMIC DNA]</scope>
    <source>
        <strain evidence="3 4">US6-1</strain>
    </source>
</reference>
<dbReference type="Pfam" id="PF05721">
    <property type="entry name" value="PhyH"/>
    <property type="match status" value="1"/>
</dbReference>
<organism evidence="3 4">
    <name type="scientific">Novosphingobium pentaromativorans US6-1</name>
    <dbReference type="NCBI Taxonomy" id="1088721"/>
    <lineage>
        <taxon>Bacteria</taxon>
        <taxon>Pseudomonadati</taxon>
        <taxon>Pseudomonadota</taxon>
        <taxon>Alphaproteobacteria</taxon>
        <taxon>Sphingomonadales</taxon>
        <taxon>Sphingomonadaceae</taxon>
        <taxon>Novosphingobium</taxon>
    </lineage>
</organism>
<dbReference type="KEGG" id="npn:JI59_21985"/>
<dbReference type="PANTHER" id="PTHR20883">
    <property type="entry name" value="PHYTANOYL-COA DIOXYGENASE DOMAIN CONTAINING 1"/>
    <property type="match status" value="1"/>
</dbReference>
<dbReference type="EMBL" id="AGFM01000054">
    <property type="protein sequence ID" value="EHJ59817.1"/>
    <property type="molecule type" value="Genomic_DNA"/>
</dbReference>
<comment type="cofactor">
    <cofactor evidence="1">
        <name>Fe(2+)</name>
        <dbReference type="ChEBI" id="CHEBI:29033"/>
    </cofactor>
</comment>
<protein>
    <recommendedName>
        <fullName evidence="5">Phytanoyl-CoA dioxygenase</fullName>
    </recommendedName>
</protein>
<dbReference type="Gene3D" id="2.60.120.620">
    <property type="entry name" value="q2cbj1_9rhob like domain"/>
    <property type="match status" value="1"/>
</dbReference>
<dbReference type="SUPFAM" id="SSF51197">
    <property type="entry name" value="Clavaminate synthase-like"/>
    <property type="match status" value="1"/>
</dbReference>
<sequence length="330" mass="36484">MLESNAEKARERSANFATSDRTADATDSPNNPENLASLADVRSLPDDALRVWQNIERLGLTREVAQLEVLGYAVIPPEKVAPAEFIDTLREKLFDVVERRIGTRPDLQADTPPSAAFMQKDTSGSFANYTYLLLEDPVFQKAAMNEAVLAMIDLILGKNAVLATCLSLMKGPGDADLTLHADNLMTPAPYSRIEHFCNVTWCLTDYSRESGSICFVPGSHKYARPPGFGESSDDRVAIEAPAGSVIIWPGSTWHGAFAKKTPGLRVNLINQFIRPVFTGEPYRENVTPEILAANPRRFSTLMGQDLNSGWKEEGPQNERVAYNRGRHPYD</sequence>
<evidence type="ECO:0000256" key="2">
    <source>
        <dbReference type="SAM" id="MobiDB-lite"/>
    </source>
</evidence>
<comment type="caution">
    <text evidence="3">The sequence shown here is derived from an EMBL/GenBank/DDBJ whole genome shotgun (WGS) entry which is preliminary data.</text>
</comment>
<accession>G6EGC8</accession>
<keyword evidence="4" id="KW-1185">Reference proteome</keyword>
<dbReference type="InterPro" id="IPR008775">
    <property type="entry name" value="Phytyl_CoA_dOase-like"/>
</dbReference>
<dbReference type="GO" id="GO:0016706">
    <property type="term" value="F:2-oxoglutarate-dependent dioxygenase activity"/>
    <property type="evidence" value="ECO:0007669"/>
    <property type="project" value="UniProtKB-ARBA"/>
</dbReference>
<dbReference type="PANTHER" id="PTHR20883:SF48">
    <property type="entry name" value="ECTOINE DIOXYGENASE"/>
    <property type="match status" value="1"/>
</dbReference>